<sequence>MNGEVKCPKPYKCVHSKCGIAFCCAHLVPISRFLFVSRRGEVDNSRILLALQEEHDYEGQMEIVSGKVFLNDPSKHLIVGNVALRGESSQVSLTVEEKRPPLLTSIVGRVKLRDLFDDLVFPSKFYGTENAFSFMENGLSGEVLEKVDRAWSKIHENPMYSHAWEVLAEDCSVDPILREWICDGHGCMIERVRYESLYGAFYYNVHQAYKIQFKKRNCSEVDD</sequence>
<organism evidence="1 2">
    <name type="scientific">Mesorhabditis belari</name>
    <dbReference type="NCBI Taxonomy" id="2138241"/>
    <lineage>
        <taxon>Eukaryota</taxon>
        <taxon>Metazoa</taxon>
        <taxon>Ecdysozoa</taxon>
        <taxon>Nematoda</taxon>
        <taxon>Chromadorea</taxon>
        <taxon>Rhabditida</taxon>
        <taxon>Rhabditina</taxon>
        <taxon>Rhabditomorpha</taxon>
        <taxon>Rhabditoidea</taxon>
        <taxon>Rhabditidae</taxon>
        <taxon>Mesorhabditinae</taxon>
        <taxon>Mesorhabditis</taxon>
    </lineage>
</organism>
<accession>A0AAF3FNM9</accession>
<dbReference type="AlphaFoldDB" id="A0AAF3FNM9"/>
<evidence type="ECO:0000313" key="1">
    <source>
        <dbReference type="Proteomes" id="UP000887575"/>
    </source>
</evidence>
<name>A0AAF3FNM9_9BILA</name>
<proteinExistence type="predicted"/>
<dbReference type="WBParaSite" id="MBELARI_LOCUS8363">
    <property type="protein sequence ID" value="MBELARI_LOCUS8363"/>
    <property type="gene ID" value="MBELARI_LOCUS8363"/>
</dbReference>
<dbReference type="Proteomes" id="UP000887575">
    <property type="component" value="Unassembled WGS sequence"/>
</dbReference>
<evidence type="ECO:0000313" key="2">
    <source>
        <dbReference type="WBParaSite" id="MBELARI_LOCUS8363"/>
    </source>
</evidence>
<protein>
    <submittedName>
        <fullName evidence="2">Uncharacterized protein</fullName>
    </submittedName>
</protein>
<reference evidence="2" key="1">
    <citation type="submission" date="2024-02" db="UniProtKB">
        <authorList>
            <consortium name="WormBaseParasite"/>
        </authorList>
    </citation>
    <scope>IDENTIFICATION</scope>
</reference>
<keyword evidence="1" id="KW-1185">Reference proteome</keyword>